<name>A0A9D1CRG0_9FIRM</name>
<comment type="similarity">
    <text evidence="3 7">Belongs to the peptidase S26 family.</text>
</comment>
<dbReference type="InterPro" id="IPR019533">
    <property type="entry name" value="Peptidase_S26"/>
</dbReference>
<dbReference type="Gene3D" id="2.10.109.10">
    <property type="entry name" value="Umud Fragment, subunit A"/>
    <property type="match status" value="1"/>
</dbReference>
<proteinExistence type="inferred from homology"/>
<keyword evidence="7" id="KW-0472">Membrane</keyword>
<dbReference type="PANTHER" id="PTHR43390">
    <property type="entry name" value="SIGNAL PEPTIDASE I"/>
    <property type="match status" value="1"/>
</dbReference>
<keyword evidence="7" id="KW-0645">Protease</keyword>
<feature type="active site" evidence="6">
    <location>
        <position position="60"/>
    </location>
</feature>
<dbReference type="GO" id="GO:0005886">
    <property type="term" value="C:plasma membrane"/>
    <property type="evidence" value="ECO:0007669"/>
    <property type="project" value="UniProtKB-SubCell"/>
</dbReference>
<dbReference type="PANTHER" id="PTHR43390:SF1">
    <property type="entry name" value="CHLOROPLAST PROCESSING PEPTIDASE"/>
    <property type="match status" value="1"/>
</dbReference>
<feature type="active site" evidence="6">
    <location>
        <position position="103"/>
    </location>
</feature>
<accession>A0A9D1CRG0</accession>
<dbReference type="Pfam" id="PF10502">
    <property type="entry name" value="Peptidase_S26"/>
    <property type="match status" value="1"/>
</dbReference>
<dbReference type="GO" id="GO:0004252">
    <property type="term" value="F:serine-type endopeptidase activity"/>
    <property type="evidence" value="ECO:0007669"/>
    <property type="project" value="InterPro"/>
</dbReference>
<evidence type="ECO:0000256" key="5">
    <source>
        <dbReference type="ARBA" id="ARBA00022801"/>
    </source>
</evidence>
<dbReference type="PROSITE" id="PS00761">
    <property type="entry name" value="SPASE_I_3"/>
    <property type="match status" value="1"/>
</dbReference>
<keyword evidence="7" id="KW-1133">Transmembrane helix</keyword>
<sequence length="195" mass="21958">MRDESAWGAAFAPQEPAREPPGGRGARELLEWLLVFTAVLLTAAFVRAYIAEPVRVDGRSMLETLHDGEYVIVEKYPYLFDDPERFDIVACYYPGDRQTLNVKRVFGLPGETIELRDGVLYVNGEYVAQDMLVHLSLDDLGPITLAPGYYFVMGDNRPNSLDSRDVGPIERNDIIGRVRQVFFPLSAIRSVEYAP</sequence>
<keyword evidence="7" id="KW-0812">Transmembrane</keyword>
<feature type="region of interest" description="Disordered" evidence="8">
    <location>
        <begin position="1"/>
        <end position="23"/>
    </location>
</feature>
<comment type="subcellular location">
    <subcellularLocation>
        <location evidence="2">Cell membrane</location>
        <topology evidence="2">Single-pass type II membrane protein</topology>
    </subcellularLocation>
    <subcellularLocation>
        <location evidence="7">Membrane</location>
        <topology evidence="7">Single-pass type II membrane protein</topology>
    </subcellularLocation>
</comment>
<comment type="catalytic activity">
    <reaction evidence="1 7">
        <text>Cleavage of hydrophobic, N-terminal signal or leader sequences from secreted and periplasmic proteins.</text>
        <dbReference type="EC" id="3.4.21.89"/>
    </reaction>
</comment>
<dbReference type="NCBIfam" id="TIGR02227">
    <property type="entry name" value="sigpep_I_bact"/>
    <property type="match status" value="1"/>
</dbReference>
<dbReference type="EMBL" id="DVFJ01000012">
    <property type="protein sequence ID" value="HIQ71464.1"/>
    <property type="molecule type" value="Genomic_DNA"/>
</dbReference>
<dbReference type="GO" id="GO:0006465">
    <property type="term" value="P:signal peptide processing"/>
    <property type="evidence" value="ECO:0007669"/>
    <property type="project" value="InterPro"/>
</dbReference>
<dbReference type="Proteomes" id="UP000886887">
    <property type="component" value="Unassembled WGS sequence"/>
</dbReference>
<organism evidence="10 11">
    <name type="scientific">Candidatus Onthenecus intestinigallinarum</name>
    <dbReference type="NCBI Taxonomy" id="2840875"/>
    <lineage>
        <taxon>Bacteria</taxon>
        <taxon>Bacillati</taxon>
        <taxon>Bacillota</taxon>
        <taxon>Clostridia</taxon>
        <taxon>Eubacteriales</taxon>
        <taxon>Candidatus Onthenecus</taxon>
    </lineage>
</organism>
<dbReference type="InterPro" id="IPR019758">
    <property type="entry name" value="Pept_S26A_signal_pept_1_CS"/>
</dbReference>
<evidence type="ECO:0000256" key="1">
    <source>
        <dbReference type="ARBA" id="ARBA00000677"/>
    </source>
</evidence>
<evidence type="ECO:0000256" key="4">
    <source>
        <dbReference type="ARBA" id="ARBA00013208"/>
    </source>
</evidence>
<reference evidence="10" key="1">
    <citation type="submission" date="2020-10" db="EMBL/GenBank/DDBJ databases">
        <authorList>
            <person name="Gilroy R."/>
        </authorList>
    </citation>
    <scope>NUCLEOTIDE SEQUENCE</scope>
    <source>
        <strain evidence="10">ChiSxjej2B14-6234</strain>
    </source>
</reference>
<dbReference type="SUPFAM" id="SSF51306">
    <property type="entry name" value="LexA/Signal peptidase"/>
    <property type="match status" value="1"/>
</dbReference>
<evidence type="ECO:0000256" key="7">
    <source>
        <dbReference type="RuleBase" id="RU362042"/>
    </source>
</evidence>
<feature type="domain" description="Peptidase S26" evidence="9">
    <location>
        <begin position="30"/>
        <end position="182"/>
    </location>
</feature>
<dbReference type="PRINTS" id="PR00727">
    <property type="entry name" value="LEADERPTASE"/>
</dbReference>
<comment type="caution">
    <text evidence="10">The sequence shown here is derived from an EMBL/GenBank/DDBJ whole genome shotgun (WGS) entry which is preliminary data.</text>
</comment>
<evidence type="ECO:0000259" key="9">
    <source>
        <dbReference type="Pfam" id="PF10502"/>
    </source>
</evidence>
<dbReference type="GO" id="GO:0009003">
    <property type="term" value="F:signal peptidase activity"/>
    <property type="evidence" value="ECO:0007669"/>
    <property type="project" value="UniProtKB-EC"/>
</dbReference>
<gene>
    <name evidence="10" type="primary">lepB</name>
    <name evidence="10" type="ORF">IAB73_04555</name>
</gene>
<evidence type="ECO:0000313" key="10">
    <source>
        <dbReference type="EMBL" id="HIQ71464.1"/>
    </source>
</evidence>
<protein>
    <recommendedName>
        <fullName evidence="4 7">Signal peptidase I</fullName>
        <ecNumber evidence="4 7">3.4.21.89</ecNumber>
    </recommendedName>
</protein>
<evidence type="ECO:0000256" key="3">
    <source>
        <dbReference type="ARBA" id="ARBA00009370"/>
    </source>
</evidence>
<keyword evidence="5 7" id="KW-0378">Hydrolase</keyword>
<feature type="transmembrane region" description="Helical" evidence="7">
    <location>
        <begin position="29"/>
        <end position="50"/>
    </location>
</feature>
<reference evidence="10" key="2">
    <citation type="journal article" date="2021" name="PeerJ">
        <title>Extensive microbial diversity within the chicken gut microbiome revealed by metagenomics and culture.</title>
        <authorList>
            <person name="Gilroy R."/>
            <person name="Ravi A."/>
            <person name="Getino M."/>
            <person name="Pursley I."/>
            <person name="Horton D.L."/>
            <person name="Alikhan N.F."/>
            <person name="Baker D."/>
            <person name="Gharbi K."/>
            <person name="Hall N."/>
            <person name="Watson M."/>
            <person name="Adriaenssens E.M."/>
            <person name="Foster-Nyarko E."/>
            <person name="Jarju S."/>
            <person name="Secka A."/>
            <person name="Antonio M."/>
            <person name="Oren A."/>
            <person name="Chaudhuri R.R."/>
            <person name="La Ragione R."/>
            <person name="Hildebrand F."/>
            <person name="Pallen M.J."/>
        </authorList>
    </citation>
    <scope>NUCLEOTIDE SEQUENCE</scope>
    <source>
        <strain evidence="10">ChiSxjej2B14-6234</strain>
    </source>
</reference>
<evidence type="ECO:0000256" key="2">
    <source>
        <dbReference type="ARBA" id="ARBA00004401"/>
    </source>
</evidence>
<dbReference type="InterPro" id="IPR036286">
    <property type="entry name" value="LexA/Signal_pep-like_sf"/>
</dbReference>
<dbReference type="AlphaFoldDB" id="A0A9D1CRG0"/>
<evidence type="ECO:0000313" key="11">
    <source>
        <dbReference type="Proteomes" id="UP000886887"/>
    </source>
</evidence>
<dbReference type="EC" id="3.4.21.89" evidence="4 7"/>
<dbReference type="CDD" id="cd06530">
    <property type="entry name" value="S26_SPase_I"/>
    <property type="match status" value="1"/>
</dbReference>
<evidence type="ECO:0000256" key="6">
    <source>
        <dbReference type="PIRSR" id="PIRSR600223-1"/>
    </source>
</evidence>
<dbReference type="InterPro" id="IPR000223">
    <property type="entry name" value="Pept_S26A_signal_pept_1"/>
</dbReference>
<evidence type="ECO:0000256" key="8">
    <source>
        <dbReference type="SAM" id="MobiDB-lite"/>
    </source>
</evidence>